<dbReference type="EMBL" id="OZ019893">
    <property type="protein sequence ID" value="CAK9190923.1"/>
    <property type="molecule type" value="Genomic_DNA"/>
</dbReference>
<evidence type="ECO:0000313" key="4">
    <source>
        <dbReference type="Proteomes" id="UP001497512"/>
    </source>
</evidence>
<feature type="compositionally biased region" description="Basic residues" evidence="1">
    <location>
        <begin position="329"/>
        <end position="341"/>
    </location>
</feature>
<name>A0ABP0TAD7_9BRYO</name>
<dbReference type="PROSITE" id="PS51277">
    <property type="entry name" value="BURP"/>
    <property type="match status" value="1"/>
</dbReference>
<evidence type="ECO:0000256" key="1">
    <source>
        <dbReference type="SAM" id="MobiDB-lite"/>
    </source>
</evidence>
<feature type="region of interest" description="Disordered" evidence="1">
    <location>
        <begin position="310"/>
        <end position="341"/>
    </location>
</feature>
<evidence type="ECO:0000313" key="3">
    <source>
        <dbReference type="EMBL" id="CAK9190923.1"/>
    </source>
</evidence>
<protein>
    <recommendedName>
        <fullName evidence="2">BURP domain-containing protein</fullName>
    </recommendedName>
</protein>
<sequence>MPSSMTARQLLEEGSNTGTARVPRTSYFYASSLAGTPGYCRTEHRVSIPTPAARRLDLEVSVMSISINMAVVAMRTFAFKFQENKLLSVSIPLTLKASVSPIKSKITAAVRSTMIFPAPSATFCKAAGIMCSEDIEIQSYATKANATSGHDHASQSSWQLQLKLWEIPAMPREHRACPTSMEEMVAFVATKLGNKVEVLSTSQTHTSAPIRKGPVKILSFQKRSLVEGKNIVICHNPMFPSQLYYCHHVRRTKVVQASLIGTDSSVIHGVAICHINRALWASKHPAFAALDIPHGAEACHHNTHHNLIWMKQTNEVPRNKSSKSEGKPKRQTRKKERSRAG</sequence>
<accession>A0ABP0TAD7</accession>
<dbReference type="Pfam" id="PF03181">
    <property type="entry name" value="BURP"/>
    <property type="match status" value="1"/>
</dbReference>
<dbReference type="Proteomes" id="UP001497512">
    <property type="component" value="Chromosome 1"/>
</dbReference>
<reference evidence="3 4" key="1">
    <citation type="submission" date="2024-02" db="EMBL/GenBank/DDBJ databases">
        <authorList>
            <consortium name="ELIXIR-Norway"/>
            <consortium name="Elixir Norway"/>
        </authorList>
    </citation>
    <scope>NUCLEOTIDE SEQUENCE [LARGE SCALE GENOMIC DNA]</scope>
</reference>
<dbReference type="PANTHER" id="PTHR31236:SF45">
    <property type="entry name" value="BURP DOMAIN-CONTAINING PROTEIN"/>
    <property type="match status" value="1"/>
</dbReference>
<dbReference type="InterPro" id="IPR044816">
    <property type="entry name" value="BURP"/>
</dbReference>
<keyword evidence="4" id="KW-1185">Reference proteome</keyword>
<gene>
    <name evidence="3" type="ORF">CSSPTR1EN2_LOCUS1133</name>
</gene>
<organism evidence="3 4">
    <name type="scientific">Sphagnum troendelagicum</name>
    <dbReference type="NCBI Taxonomy" id="128251"/>
    <lineage>
        <taxon>Eukaryota</taxon>
        <taxon>Viridiplantae</taxon>
        <taxon>Streptophyta</taxon>
        <taxon>Embryophyta</taxon>
        <taxon>Bryophyta</taxon>
        <taxon>Sphagnophytina</taxon>
        <taxon>Sphagnopsida</taxon>
        <taxon>Sphagnales</taxon>
        <taxon>Sphagnaceae</taxon>
        <taxon>Sphagnum</taxon>
    </lineage>
</organism>
<feature type="domain" description="BURP" evidence="2">
    <location>
        <begin position="79"/>
        <end position="312"/>
    </location>
</feature>
<dbReference type="SMART" id="SM01045">
    <property type="entry name" value="BURP"/>
    <property type="match status" value="1"/>
</dbReference>
<evidence type="ECO:0000259" key="2">
    <source>
        <dbReference type="PROSITE" id="PS51277"/>
    </source>
</evidence>
<dbReference type="PANTHER" id="PTHR31236">
    <property type="entry name" value="BURP DOMAIN PROTEIN USPL1-LIKE"/>
    <property type="match status" value="1"/>
</dbReference>
<dbReference type="InterPro" id="IPR004873">
    <property type="entry name" value="BURP_dom"/>
</dbReference>
<proteinExistence type="predicted"/>